<evidence type="ECO:0000259" key="1">
    <source>
        <dbReference type="Pfam" id="PF13392"/>
    </source>
</evidence>
<keyword evidence="2" id="KW-0378">Hydrolase</keyword>
<keyword evidence="2" id="KW-0540">Nuclease</keyword>
<dbReference type="GeneID" id="18506587"/>
<dbReference type="InterPro" id="IPR044925">
    <property type="entry name" value="His-Me_finger_sf"/>
</dbReference>
<sequence>MVERFWSKVYKTHGCWLWEAAVGKDGYGRFREGGRGSRLLAAHRVAYELEVGPIPDGLQLDHLCRTRSCVRPDHLEAVTSAENTRRGKAGESAGAANRAKVRCPQDHEYTSENTYVYRGSRYCRACHKRREAVRRKGREVVA</sequence>
<dbReference type="RefSeq" id="YP_009004279.1">
    <property type="nucleotide sequence ID" value="NC_023549.1"/>
</dbReference>
<organism evidence="2 3">
    <name type="scientific">Clavibacter phage CN1A</name>
    <dbReference type="NCBI Taxonomy" id="1406793"/>
    <lineage>
        <taxon>Viruses</taxon>
        <taxon>Duplodnaviria</taxon>
        <taxon>Heunggongvirae</taxon>
        <taxon>Uroviricota</taxon>
        <taxon>Caudoviricetes</taxon>
        <taxon>Cinunavirus</taxon>
        <taxon>Cinunavirus CN1A</taxon>
    </lineage>
</organism>
<dbReference type="Proteomes" id="UP000017651">
    <property type="component" value="Segment"/>
</dbReference>
<dbReference type="InterPro" id="IPR003615">
    <property type="entry name" value="HNH_nuc"/>
</dbReference>
<keyword evidence="2" id="KW-0255">Endonuclease</keyword>
<protein>
    <submittedName>
        <fullName evidence="2">HNH endonuclease</fullName>
    </submittedName>
</protein>
<dbReference type="KEGG" id="vg:18506587"/>
<dbReference type="Pfam" id="PF13392">
    <property type="entry name" value="HNH_3"/>
    <property type="match status" value="1"/>
</dbReference>
<dbReference type="OrthoDB" id="21336at10239"/>
<dbReference type="EMBL" id="KF669650">
    <property type="protein sequence ID" value="AGY47176.1"/>
    <property type="molecule type" value="Genomic_DNA"/>
</dbReference>
<evidence type="ECO:0000313" key="3">
    <source>
        <dbReference type="Proteomes" id="UP000017651"/>
    </source>
</evidence>
<keyword evidence="3" id="KW-1185">Reference proteome</keyword>
<dbReference type="SUPFAM" id="SSF54060">
    <property type="entry name" value="His-Me finger endonucleases"/>
    <property type="match status" value="1"/>
</dbReference>
<dbReference type="InterPro" id="IPR044930">
    <property type="entry name" value="Homing_endonuclease_His-Me"/>
</dbReference>
<dbReference type="Gene3D" id="3.90.75.10">
    <property type="entry name" value="Homing Intron 3 (I-ppo) Encoded Endonuclease, Chain A"/>
    <property type="match status" value="1"/>
</dbReference>
<feature type="domain" description="HNH nuclease" evidence="1">
    <location>
        <begin position="41"/>
        <end position="85"/>
    </location>
</feature>
<gene>
    <name evidence="2" type="ORF">CN1A_67</name>
</gene>
<dbReference type="GO" id="GO:0004519">
    <property type="term" value="F:endonuclease activity"/>
    <property type="evidence" value="ECO:0007669"/>
    <property type="project" value="UniProtKB-KW"/>
</dbReference>
<accession>U5PTU3</accession>
<proteinExistence type="predicted"/>
<name>U5PTU3_9CAUD</name>
<reference evidence="2 3" key="1">
    <citation type="journal article" date="2013" name="Genome Announc.">
        <title>Complete Genome of Clavibacter michiganensis subsp. sepedonicusis Siphophage CN1A.</title>
        <authorList>
            <person name="Kongari R.R."/>
            <person name="Yao G.W."/>
            <person name="Chamakura K.R."/>
            <person name="Kuty Everett G.F."/>
        </authorList>
    </citation>
    <scope>NUCLEOTIDE SEQUENCE [LARGE SCALE GENOMIC DNA]</scope>
</reference>
<evidence type="ECO:0000313" key="2">
    <source>
        <dbReference type="EMBL" id="AGY47176.1"/>
    </source>
</evidence>